<name>A0A5J4Z447_PORPP</name>
<feature type="region of interest" description="Disordered" evidence="2">
    <location>
        <begin position="269"/>
        <end position="297"/>
    </location>
</feature>
<evidence type="ECO:0000256" key="2">
    <source>
        <dbReference type="SAM" id="MobiDB-lite"/>
    </source>
</evidence>
<feature type="compositionally biased region" description="Polar residues" evidence="2">
    <location>
        <begin position="405"/>
        <end position="419"/>
    </location>
</feature>
<protein>
    <submittedName>
        <fullName evidence="3">Uncharacterized protein</fullName>
    </submittedName>
</protein>
<proteinExistence type="predicted"/>
<feature type="compositionally biased region" description="Basic and acidic residues" evidence="2">
    <location>
        <begin position="910"/>
        <end position="919"/>
    </location>
</feature>
<feature type="region of interest" description="Disordered" evidence="2">
    <location>
        <begin position="405"/>
        <end position="474"/>
    </location>
</feature>
<feature type="compositionally biased region" description="Low complexity" evidence="2">
    <location>
        <begin position="444"/>
        <end position="455"/>
    </location>
</feature>
<dbReference type="Proteomes" id="UP000324585">
    <property type="component" value="Unassembled WGS sequence"/>
</dbReference>
<feature type="region of interest" description="Disordered" evidence="2">
    <location>
        <begin position="183"/>
        <end position="208"/>
    </location>
</feature>
<feature type="compositionally biased region" description="Basic and acidic residues" evidence="2">
    <location>
        <begin position="36"/>
        <end position="49"/>
    </location>
</feature>
<dbReference type="EMBL" id="VRMN01000001">
    <property type="protein sequence ID" value="KAA8498621.1"/>
    <property type="molecule type" value="Genomic_DNA"/>
</dbReference>
<sequence>MTARSTKVQDSVLKMKTGSRAAGSADSPHAAVQESSQRRPQEDKEERETFFPSSLLPSGHAGVQSPRTAAEDAAAAEAGKPSNLIGSSFMHQVPGHPLEYVMGALDDEADMTGELGFPLSTWSDYAGSSKSGGQTQQPDAHAAQRLRSVSGADFTWQPQGAAGWQPSRVQQQSVARMHIHHEQRPAATRVVPAGASGSARGVGSKPGRSREMFKAVRPAGADTPIATHLKPPNVMPRVGSKAKIIKENTKPPEQRTHIDIHEERDKVEAPGDLPVGTRRKRKNWKSGKDGPELAIGLSSPDTPWGRVMNFRTMWGLLDENDMLSFSVSDIIRARVMVQAVMDTQHGDVLCVELPSPGPSKHSPGSLDAVANDRAYSHRLDQLPQDLDPQFQNECEDVRLALLMTSASNKPRSPARQSPQPERGGQQGHQEVADEQAGGIDTGKSARPPHARASSAVGMNSEAIRRDVGPEPMEESGVARFTRKCIEDVESRGIQIRSLRHLVEVQLRTHFNYSIAHTLRNVIRKHRLLYEACCVNALFRDCLQDRELIVDATKRPLHLVSRSHPNAVKKVLTHQHSEDFSIRITRDKDLWDTEFQPFYEDLWKLGTSSSSMMKAAPCVAPFLLFKNNGDADRSNGGQSCHRVETVAGELDMVTSQVGEEKALSVYESGIAGLYARSKRLKLELQECERERARLEQVLSVHARGICVSCGQSSEGERIAAAASATARVPQPRDSVAEQHAAHANGTSTMGEDLGSRYYPVESIIPEDQATKDTEYTAHNVTVASLDSPEVTRRTDLHDLIGSSGALALPTGRVSSNDDQVGRLVPPADEGGANDAATRVCGVHSPEPPSASPEQSPSARQVWPPPLSRQGGCGAVRAREKTVIQHQTLNSRREKDSPGSAVVRTRSQLQRSLEEDTKDLK</sequence>
<feature type="region of interest" description="Disordered" evidence="2">
    <location>
        <begin position="809"/>
        <end position="919"/>
    </location>
</feature>
<evidence type="ECO:0000313" key="4">
    <source>
        <dbReference type="Proteomes" id="UP000324585"/>
    </source>
</evidence>
<dbReference type="OrthoDB" id="10589785at2759"/>
<keyword evidence="4" id="KW-1185">Reference proteome</keyword>
<dbReference type="AlphaFoldDB" id="A0A5J4Z447"/>
<organism evidence="3 4">
    <name type="scientific">Porphyridium purpureum</name>
    <name type="common">Red alga</name>
    <name type="synonym">Porphyridium cruentum</name>
    <dbReference type="NCBI Taxonomy" id="35688"/>
    <lineage>
        <taxon>Eukaryota</taxon>
        <taxon>Rhodophyta</taxon>
        <taxon>Bangiophyceae</taxon>
        <taxon>Porphyridiales</taxon>
        <taxon>Porphyridiaceae</taxon>
        <taxon>Porphyridium</taxon>
    </lineage>
</organism>
<keyword evidence="1" id="KW-0175">Coiled coil</keyword>
<comment type="caution">
    <text evidence="3">The sequence shown here is derived from an EMBL/GenBank/DDBJ whole genome shotgun (WGS) entry which is preliminary data.</text>
</comment>
<gene>
    <name evidence="3" type="ORF">FVE85_6206</name>
</gene>
<evidence type="ECO:0000313" key="3">
    <source>
        <dbReference type="EMBL" id="KAA8498621.1"/>
    </source>
</evidence>
<evidence type="ECO:0000256" key="1">
    <source>
        <dbReference type="SAM" id="Coils"/>
    </source>
</evidence>
<accession>A0A5J4Z447</accession>
<feature type="region of interest" description="Disordered" evidence="2">
    <location>
        <begin position="1"/>
        <end position="79"/>
    </location>
</feature>
<feature type="compositionally biased region" description="Low complexity" evidence="2">
    <location>
        <begin position="190"/>
        <end position="203"/>
    </location>
</feature>
<reference evidence="4" key="1">
    <citation type="journal article" date="2019" name="Nat. Commun.">
        <title>Expansion of phycobilisome linker gene families in mesophilic red algae.</title>
        <authorList>
            <person name="Lee J."/>
            <person name="Kim D."/>
            <person name="Bhattacharya D."/>
            <person name="Yoon H.S."/>
        </authorList>
    </citation>
    <scope>NUCLEOTIDE SEQUENCE [LARGE SCALE GENOMIC DNA]</scope>
    <source>
        <strain evidence="4">CCMP 1328</strain>
    </source>
</reference>
<feature type="coiled-coil region" evidence="1">
    <location>
        <begin position="669"/>
        <end position="696"/>
    </location>
</feature>